<evidence type="ECO:0000313" key="5">
    <source>
        <dbReference type="Proteomes" id="UP000000709"/>
    </source>
</evidence>
<dbReference type="GeneID" id="18873437"/>
<dbReference type="OMA" id="SDWNDPE"/>
<dbReference type="eggNOG" id="KOG1502">
    <property type="taxonomic scope" value="Eukaryota"/>
</dbReference>
<dbReference type="Gene3D" id="3.40.50.720">
    <property type="entry name" value="NAD(P)-binding Rossmann-like Domain"/>
    <property type="match status" value="1"/>
</dbReference>
<evidence type="ECO:0000256" key="2">
    <source>
        <dbReference type="ARBA" id="ARBA00023445"/>
    </source>
</evidence>
<comment type="similarity">
    <text evidence="2">Belongs to the NAD(P)-dependent epimerase/dehydratase family. Dihydroflavonol-4-reductase subfamily.</text>
</comment>
<evidence type="ECO:0000259" key="3">
    <source>
        <dbReference type="Pfam" id="PF01370"/>
    </source>
</evidence>
<keyword evidence="1" id="KW-0560">Oxidoreductase</keyword>
<dbReference type="HOGENOM" id="CLU_007383_9_2_1"/>
<protein>
    <recommendedName>
        <fullName evidence="3">NAD-dependent epimerase/dehydratase domain-containing protein</fullName>
    </recommendedName>
</protein>
<evidence type="ECO:0000256" key="1">
    <source>
        <dbReference type="ARBA" id="ARBA00023002"/>
    </source>
</evidence>
<dbReference type="Pfam" id="PF01370">
    <property type="entry name" value="Epimerase"/>
    <property type="match status" value="1"/>
</dbReference>
<dbReference type="InterPro" id="IPR050425">
    <property type="entry name" value="NAD(P)_dehydrat-like"/>
</dbReference>
<dbReference type="PANTHER" id="PTHR10366">
    <property type="entry name" value="NAD DEPENDENT EPIMERASE/DEHYDRATASE"/>
    <property type="match status" value="1"/>
</dbReference>
<dbReference type="AlphaFoldDB" id="G3ALD4"/>
<dbReference type="PANTHER" id="PTHR10366:SF564">
    <property type="entry name" value="STEROL-4-ALPHA-CARBOXYLATE 3-DEHYDROGENASE, DECARBOXYLATING"/>
    <property type="match status" value="1"/>
</dbReference>
<dbReference type="InterPro" id="IPR036291">
    <property type="entry name" value="NAD(P)-bd_dom_sf"/>
</dbReference>
<dbReference type="InParanoid" id="G3ALD4"/>
<dbReference type="KEGG" id="spaa:SPAPADRAFT_60483"/>
<evidence type="ECO:0000313" key="4">
    <source>
        <dbReference type="EMBL" id="EGW33177.1"/>
    </source>
</evidence>
<dbReference type="FunFam" id="3.40.50.720:FF:000191">
    <property type="entry name" value="Methylglyoxal reductase (NADPH-dependent)"/>
    <property type="match status" value="1"/>
</dbReference>
<dbReference type="SUPFAM" id="SSF51735">
    <property type="entry name" value="NAD(P)-binding Rossmann-fold domains"/>
    <property type="match status" value="1"/>
</dbReference>
<dbReference type="GO" id="GO:0016616">
    <property type="term" value="F:oxidoreductase activity, acting on the CH-OH group of donors, NAD or NADP as acceptor"/>
    <property type="evidence" value="ECO:0007669"/>
    <property type="project" value="TreeGrafter"/>
</dbReference>
<accession>G3ALD4</accession>
<proteinExistence type="inferred from homology"/>
<dbReference type="OrthoDB" id="2735536at2759"/>
<gene>
    <name evidence="4" type="ORF">SPAPADRAFT_60483</name>
</gene>
<sequence length="331" mass="36522">MTATTVFVSGANGFIASHVVKQLLEKGYNVVGSVRSASKGDKLKELTKSDNFSYEVVPTLDAEGAFDEALKRHPEVTVFLHTASPVTWEATDFEKEIIQPAIKGTKNALAAIKKYAPQIERVVVTSSIAAVADLQSDPKKIYDEDSWNSITYEQGLQNGILAYVASKKFAELAIYDFIKEEKPTFKVSTVQPVYVFGPQAYGIDGALNVSAQFVNSIAQLGPSDKITEQSGSFIDVRDVAKAHIVAFEKDEAIDQRLVLVSEPFSFDGIARVINENFPDSKVPKGDLAKDEELKKNVHNYNTSKTHKILGFDFIPFEQSIIESVKQIYESK</sequence>
<dbReference type="RefSeq" id="XP_007374692.1">
    <property type="nucleotide sequence ID" value="XM_007374630.1"/>
</dbReference>
<dbReference type="Proteomes" id="UP000000709">
    <property type="component" value="Unassembled WGS sequence"/>
</dbReference>
<reference evidence="4 5" key="1">
    <citation type="journal article" date="2011" name="Proc. Natl. Acad. Sci. U.S.A.">
        <title>Comparative genomics of xylose-fermenting fungi for enhanced biofuel production.</title>
        <authorList>
            <person name="Wohlbach D.J."/>
            <person name="Kuo A."/>
            <person name="Sato T.K."/>
            <person name="Potts K.M."/>
            <person name="Salamov A.A."/>
            <person name="LaButti K.M."/>
            <person name="Sun H."/>
            <person name="Clum A."/>
            <person name="Pangilinan J.L."/>
            <person name="Lindquist E.A."/>
            <person name="Lucas S."/>
            <person name="Lapidus A."/>
            <person name="Jin M."/>
            <person name="Gunawan C."/>
            <person name="Balan V."/>
            <person name="Dale B.E."/>
            <person name="Jeffries T.W."/>
            <person name="Zinkel R."/>
            <person name="Barry K.W."/>
            <person name="Grigoriev I.V."/>
            <person name="Gasch A.P."/>
        </authorList>
    </citation>
    <scope>NUCLEOTIDE SEQUENCE [LARGE SCALE GENOMIC DNA]</scope>
    <source>
        <strain evidence="5">NRRL Y-27907 / 11-Y1</strain>
    </source>
</reference>
<name>G3ALD4_SPAPN</name>
<dbReference type="InterPro" id="IPR001509">
    <property type="entry name" value="Epimerase_deHydtase"/>
</dbReference>
<dbReference type="STRING" id="619300.G3ALD4"/>
<organism evidence="5">
    <name type="scientific">Spathaspora passalidarum (strain NRRL Y-27907 / 11-Y1)</name>
    <dbReference type="NCBI Taxonomy" id="619300"/>
    <lineage>
        <taxon>Eukaryota</taxon>
        <taxon>Fungi</taxon>
        <taxon>Dikarya</taxon>
        <taxon>Ascomycota</taxon>
        <taxon>Saccharomycotina</taxon>
        <taxon>Pichiomycetes</taxon>
        <taxon>Debaryomycetaceae</taxon>
        <taxon>Spathaspora</taxon>
    </lineage>
</organism>
<keyword evidence="5" id="KW-1185">Reference proteome</keyword>
<dbReference type="EMBL" id="GL996501">
    <property type="protein sequence ID" value="EGW33177.1"/>
    <property type="molecule type" value="Genomic_DNA"/>
</dbReference>
<dbReference type="CDD" id="cd05227">
    <property type="entry name" value="AR_SDR_e"/>
    <property type="match status" value="1"/>
</dbReference>
<feature type="domain" description="NAD-dependent epimerase/dehydratase" evidence="3">
    <location>
        <begin position="6"/>
        <end position="254"/>
    </location>
</feature>